<sequence length="146" mass="16541">MTQPSSSNRKIAFVGTSVNMTDNEERDVRQFIGLILNSRYTGNEIIISGGAKGVDTIALDVAKSLGFETLVYKPDYETWQSYKKRNLQIANDCDELHCISVPVHKTKCYHHEDPEERNHEKTAGCWTMNKVLELGKSAQLMVTFSR</sequence>
<name>A0AAT9J7K3_9VIRU</name>
<organism evidence="2">
    <name type="scientific">Nitrosopumilaceae spindle-shaped virus</name>
    <dbReference type="NCBI Taxonomy" id="3065433"/>
    <lineage>
        <taxon>Viruses</taxon>
    </lineage>
</organism>
<dbReference type="EMBL" id="BK067783">
    <property type="protein sequence ID" value="DBA51710.1"/>
    <property type="molecule type" value="Genomic_DNA"/>
</dbReference>
<proteinExistence type="predicted"/>
<evidence type="ECO:0000313" key="2">
    <source>
        <dbReference type="EMBL" id="DBA52191.1"/>
    </source>
</evidence>
<reference evidence="2" key="2">
    <citation type="submission" date="2024-03" db="EMBL/GenBank/DDBJ databases">
        <authorList>
            <person name="Ni Y."/>
            <person name="Xu T."/>
            <person name="Yan S."/>
            <person name="Chen L."/>
            <person name="Wang Y."/>
        </authorList>
    </citation>
    <scope>NUCLEOTIDE SEQUENCE</scope>
    <source>
        <strain evidence="2">NTT1</strain>
        <strain evidence="1">NTT2</strain>
    </source>
</reference>
<dbReference type="EMBL" id="BK067791">
    <property type="protein sequence ID" value="DBA52191.1"/>
    <property type="molecule type" value="Genomic_DNA"/>
</dbReference>
<reference evidence="2" key="1">
    <citation type="journal article" date="2024" name="Environ. Microbiol. Rep.">
        <title>Hiding in plain sight: The discovery of complete genomes of 11 hypothetical spindle-shaped viruses that putatively infect mesophilic ammonia-oxidizing archaea.</title>
        <authorList>
            <person name="Ni Y."/>
            <person name="Xu T."/>
            <person name="Yan S."/>
            <person name="Chen L."/>
            <person name="Wang Y."/>
        </authorList>
    </citation>
    <scope>NUCLEOTIDE SEQUENCE</scope>
    <source>
        <strain evidence="2">NTT1</strain>
        <strain evidence="1">NTT2</strain>
    </source>
</reference>
<dbReference type="Gene3D" id="3.40.50.450">
    <property type="match status" value="1"/>
</dbReference>
<protein>
    <submittedName>
        <fullName evidence="1">ORF11</fullName>
    </submittedName>
    <submittedName>
        <fullName evidence="2">ORF50</fullName>
    </submittedName>
</protein>
<accession>A0AAT9J7K3</accession>
<evidence type="ECO:0000313" key="1">
    <source>
        <dbReference type="EMBL" id="DBA51710.1"/>
    </source>
</evidence>